<proteinExistence type="predicted"/>
<comment type="caution">
    <text evidence="1">The sequence shown here is derived from an EMBL/GenBank/DDBJ whole genome shotgun (WGS) entry which is preliminary data.</text>
</comment>
<gene>
    <name evidence="1" type="ORF">MLD38_010952</name>
</gene>
<evidence type="ECO:0000313" key="1">
    <source>
        <dbReference type="EMBL" id="KAI4372756.1"/>
    </source>
</evidence>
<keyword evidence="2" id="KW-1185">Reference proteome</keyword>
<protein>
    <submittedName>
        <fullName evidence="1">Uncharacterized protein</fullName>
    </submittedName>
</protein>
<sequence>MNKARRLAGKLKSENTKRNHRVSSRSFPLSNAVAIPDRRTPPKLQQPPPQQVTAAVRIAPWTGVAVFFSDLLFR</sequence>
<name>A0ACB9R4K7_9MYRT</name>
<dbReference type="Proteomes" id="UP001057402">
    <property type="component" value="Chromosome 4"/>
</dbReference>
<dbReference type="EMBL" id="CM042883">
    <property type="protein sequence ID" value="KAI4372756.1"/>
    <property type="molecule type" value="Genomic_DNA"/>
</dbReference>
<accession>A0ACB9R4K7</accession>
<reference evidence="2" key="1">
    <citation type="journal article" date="2023" name="Front. Plant Sci.">
        <title>Chromosomal-level genome assembly of Melastoma candidum provides insights into trichome evolution.</title>
        <authorList>
            <person name="Zhong Y."/>
            <person name="Wu W."/>
            <person name="Sun C."/>
            <person name="Zou P."/>
            <person name="Liu Y."/>
            <person name="Dai S."/>
            <person name="Zhou R."/>
        </authorList>
    </citation>
    <scope>NUCLEOTIDE SEQUENCE [LARGE SCALE GENOMIC DNA]</scope>
</reference>
<organism evidence="1 2">
    <name type="scientific">Melastoma candidum</name>
    <dbReference type="NCBI Taxonomy" id="119954"/>
    <lineage>
        <taxon>Eukaryota</taxon>
        <taxon>Viridiplantae</taxon>
        <taxon>Streptophyta</taxon>
        <taxon>Embryophyta</taxon>
        <taxon>Tracheophyta</taxon>
        <taxon>Spermatophyta</taxon>
        <taxon>Magnoliopsida</taxon>
        <taxon>eudicotyledons</taxon>
        <taxon>Gunneridae</taxon>
        <taxon>Pentapetalae</taxon>
        <taxon>rosids</taxon>
        <taxon>malvids</taxon>
        <taxon>Myrtales</taxon>
        <taxon>Melastomataceae</taxon>
        <taxon>Melastomatoideae</taxon>
        <taxon>Melastomateae</taxon>
        <taxon>Melastoma</taxon>
    </lineage>
</organism>
<evidence type="ECO:0000313" key="2">
    <source>
        <dbReference type="Proteomes" id="UP001057402"/>
    </source>
</evidence>